<organism evidence="1 2">
    <name type="scientific">Plakobranchus ocellatus</name>
    <dbReference type="NCBI Taxonomy" id="259542"/>
    <lineage>
        <taxon>Eukaryota</taxon>
        <taxon>Metazoa</taxon>
        <taxon>Spiralia</taxon>
        <taxon>Lophotrochozoa</taxon>
        <taxon>Mollusca</taxon>
        <taxon>Gastropoda</taxon>
        <taxon>Heterobranchia</taxon>
        <taxon>Euthyneura</taxon>
        <taxon>Panpulmonata</taxon>
        <taxon>Sacoglossa</taxon>
        <taxon>Placobranchoidea</taxon>
        <taxon>Plakobranchidae</taxon>
        <taxon>Plakobranchus</taxon>
    </lineage>
</organism>
<proteinExistence type="predicted"/>
<dbReference type="EMBL" id="BLXT01006199">
    <property type="protein sequence ID" value="GFO29907.1"/>
    <property type="molecule type" value="Genomic_DNA"/>
</dbReference>
<keyword evidence="2" id="KW-1185">Reference proteome</keyword>
<dbReference type="Proteomes" id="UP000735302">
    <property type="component" value="Unassembled WGS sequence"/>
</dbReference>
<evidence type="ECO:0000313" key="1">
    <source>
        <dbReference type="EMBL" id="GFO29907.1"/>
    </source>
</evidence>
<protein>
    <submittedName>
        <fullName evidence="1">Uncharacterized protein</fullName>
    </submittedName>
</protein>
<comment type="caution">
    <text evidence="1">The sequence shown here is derived from an EMBL/GenBank/DDBJ whole genome shotgun (WGS) entry which is preliminary data.</text>
</comment>
<evidence type="ECO:0000313" key="2">
    <source>
        <dbReference type="Proteomes" id="UP000735302"/>
    </source>
</evidence>
<dbReference type="AlphaFoldDB" id="A0AAV4CED0"/>
<accession>A0AAV4CED0</accession>
<reference evidence="1 2" key="1">
    <citation type="journal article" date="2021" name="Elife">
        <title>Chloroplast acquisition without the gene transfer in kleptoplastic sea slugs, Plakobranchus ocellatus.</title>
        <authorList>
            <person name="Maeda T."/>
            <person name="Takahashi S."/>
            <person name="Yoshida T."/>
            <person name="Shimamura S."/>
            <person name="Takaki Y."/>
            <person name="Nagai Y."/>
            <person name="Toyoda A."/>
            <person name="Suzuki Y."/>
            <person name="Arimoto A."/>
            <person name="Ishii H."/>
            <person name="Satoh N."/>
            <person name="Nishiyama T."/>
            <person name="Hasebe M."/>
            <person name="Maruyama T."/>
            <person name="Minagawa J."/>
            <person name="Obokata J."/>
            <person name="Shigenobu S."/>
        </authorList>
    </citation>
    <scope>NUCLEOTIDE SEQUENCE [LARGE SCALE GENOMIC DNA]</scope>
</reference>
<name>A0AAV4CED0_9GAST</name>
<sequence>MYCGIVRYLQLLGGVGGSVASESALRFSGTLLSRVRAPPPAPWPDGGPESLRSPCCGLAIYKNQSLNQAVFANLQGKCLSCRGQLVNSWTRFISRLSFVLQSQKDHCHQVPYLLALAITAAHALNTRSLSGCPLQQWGINFCF</sequence>
<gene>
    <name evidence="1" type="ORF">PoB_005641200</name>
</gene>